<protein>
    <recommendedName>
        <fullName evidence="1">RES domain-containing protein</fullName>
    </recommendedName>
</protein>
<name>R8B1I9_9GAMM</name>
<organism evidence="2 3">
    <name type="scientific">Marinobacter lipolyticus SM19</name>
    <dbReference type="NCBI Taxonomy" id="1318628"/>
    <lineage>
        <taxon>Bacteria</taxon>
        <taxon>Pseudomonadati</taxon>
        <taxon>Pseudomonadota</taxon>
        <taxon>Gammaproteobacteria</taxon>
        <taxon>Pseudomonadales</taxon>
        <taxon>Marinobacteraceae</taxon>
        <taxon>Marinobacter</taxon>
    </lineage>
</organism>
<gene>
    <name evidence="2" type="ORF">MARLIPOL_06774</name>
</gene>
<dbReference type="AlphaFoldDB" id="R8B1I9"/>
<dbReference type="EMBL" id="ASAD01000010">
    <property type="protein sequence ID" value="EON92434.1"/>
    <property type="molecule type" value="Genomic_DNA"/>
</dbReference>
<dbReference type="Pfam" id="PF08808">
    <property type="entry name" value="RES"/>
    <property type="match status" value="1"/>
</dbReference>
<dbReference type="HOGENOM" id="CLU_097447_0_0_6"/>
<dbReference type="PATRIC" id="fig|1318628.3.peg.1355"/>
<evidence type="ECO:0000259" key="1">
    <source>
        <dbReference type="SMART" id="SM00953"/>
    </source>
</evidence>
<dbReference type="Proteomes" id="UP000016540">
    <property type="component" value="Unassembled WGS sequence"/>
</dbReference>
<sequence length="264" mass="29835">MSLRNRIESSITVVQGTTYRVVESQEEIATTELVDNIQEQMRLEELLEQSKPPRPEGTEGLHYLLATPFRYPPLKYGSRFGRPFEKSLFYGAMTVNTALAEAAFYRFVFINDMVVPYPKPLKTLHTLFATRVRTSRGIRLQDTAWEDLHDTLTDPASYDACQSLGTAMRETGIEGFQFLSARARQADLYQLPYSPTNGMEGVNAALFSPRALKDRKPRSRYRLIMMADPATVTMSLTNEEGKKTASAFNRDIFLVDGRLPCPAS</sequence>
<keyword evidence="3" id="KW-1185">Reference proteome</keyword>
<dbReference type="eggNOG" id="ENOG502ZAMM">
    <property type="taxonomic scope" value="Bacteria"/>
</dbReference>
<comment type="caution">
    <text evidence="2">The sequence shown here is derived from an EMBL/GenBank/DDBJ whole genome shotgun (WGS) entry which is preliminary data.</text>
</comment>
<evidence type="ECO:0000313" key="2">
    <source>
        <dbReference type="EMBL" id="EON92434.1"/>
    </source>
</evidence>
<dbReference type="SMART" id="SM00953">
    <property type="entry name" value="RES"/>
    <property type="match status" value="1"/>
</dbReference>
<dbReference type="STRING" id="1318628.MARLIPOL_06774"/>
<accession>R8B1I9</accession>
<feature type="domain" description="RES" evidence="1">
    <location>
        <begin position="68"/>
        <end position="218"/>
    </location>
</feature>
<evidence type="ECO:0000313" key="3">
    <source>
        <dbReference type="Proteomes" id="UP000016540"/>
    </source>
</evidence>
<dbReference type="OrthoDB" id="9799238at2"/>
<proteinExistence type="predicted"/>
<dbReference type="InterPro" id="IPR014914">
    <property type="entry name" value="RES_dom"/>
</dbReference>
<dbReference type="RefSeq" id="WP_012137360.1">
    <property type="nucleotide sequence ID" value="NZ_KE007317.1"/>
</dbReference>
<reference evidence="2 3" key="1">
    <citation type="journal article" date="2013" name="Genome Announc.">
        <title>Draft Genome Sequence of the Moderately Halophilic Bacterium Marinobacter lipolyticus Strain SM19.</title>
        <authorList>
            <person name="Papke R.T."/>
            <person name="de la Haba R.R."/>
            <person name="Infante-Dominguez C."/>
            <person name="Perez D."/>
            <person name="Sanchez-Porro C."/>
            <person name="Lapierre P."/>
            <person name="Ventosa A."/>
        </authorList>
    </citation>
    <scope>NUCLEOTIDE SEQUENCE [LARGE SCALE GENOMIC DNA]</scope>
    <source>
        <strain evidence="2 3">SM19</strain>
    </source>
</reference>